<dbReference type="GO" id="GO:0019430">
    <property type="term" value="P:removal of superoxide radicals"/>
    <property type="evidence" value="ECO:0007669"/>
    <property type="project" value="UniProtKB-UniRule"/>
</dbReference>
<comment type="similarity">
    <text evidence="1 7">Belongs to the class-II pyridine nucleotide-disulfide oxidoreductase family.</text>
</comment>
<keyword evidence="6 7" id="KW-0676">Redox-active center</keyword>
<feature type="domain" description="FAD/NAD(P)-binding" evidence="9">
    <location>
        <begin position="10"/>
        <end position="305"/>
    </location>
</feature>
<dbReference type="Pfam" id="PF07992">
    <property type="entry name" value="Pyr_redox_2"/>
    <property type="match status" value="1"/>
</dbReference>
<comment type="subunit">
    <text evidence="7">Homodimer.</text>
</comment>
<dbReference type="PROSITE" id="PS00573">
    <property type="entry name" value="PYRIDINE_REDOX_2"/>
    <property type="match status" value="1"/>
</dbReference>
<dbReference type="Proteomes" id="UP000006811">
    <property type="component" value="Chromosome"/>
</dbReference>
<protein>
    <recommendedName>
        <fullName evidence="7">Thioredoxin reductase</fullName>
        <ecNumber evidence="7">1.8.1.9</ecNumber>
    </recommendedName>
</protein>
<keyword evidence="4 7" id="KW-0560">Oxidoreductase</keyword>
<dbReference type="EMBL" id="CP001817">
    <property type="protein sequence ID" value="AEH39789.1"/>
    <property type="molecule type" value="Genomic_DNA"/>
</dbReference>
<name>F7WZC7_9GAMM</name>
<keyword evidence="5" id="KW-1015">Disulfide bond</keyword>
<accession>F7WZC7</accession>
<keyword evidence="2 7" id="KW-0285">Flavoprotein</keyword>
<proteinExistence type="inferred from homology"/>
<dbReference type="NCBIfam" id="TIGR01292">
    <property type="entry name" value="TRX_reduct"/>
    <property type="match status" value="1"/>
</dbReference>
<dbReference type="GO" id="GO:0004791">
    <property type="term" value="F:thioredoxin-disulfide reductase (NADPH) activity"/>
    <property type="evidence" value="ECO:0007669"/>
    <property type="project" value="UniProtKB-UniRule"/>
</dbReference>
<comment type="catalytic activity">
    <reaction evidence="7">
        <text>[thioredoxin]-dithiol + NADP(+) = [thioredoxin]-disulfide + NADPH + H(+)</text>
        <dbReference type="Rhea" id="RHEA:20345"/>
        <dbReference type="Rhea" id="RHEA-COMP:10698"/>
        <dbReference type="Rhea" id="RHEA-COMP:10700"/>
        <dbReference type="ChEBI" id="CHEBI:15378"/>
        <dbReference type="ChEBI" id="CHEBI:29950"/>
        <dbReference type="ChEBI" id="CHEBI:50058"/>
        <dbReference type="ChEBI" id="CHEBI:57783"/>
        <dbReference type="ChEBI" id="CHEBI:58349"/>
        <dbReference type="EC" id="1.8.1.9"/>
    </reaction>
</comment>
<keyword evidence="3 7" id="KW-0274">FAD</keyword>
<dbReference type="InterPro" id="IPR036188">
    <property type="entry name" value="FAD/NAD-bd_sf"/>
</dbReference>
<dbReference type="InterPro" id="IPR008255">
    <property type="entry name" value="Pyr_nucl-diS_OxRdtase_2_AS"/>
</dbReference>
<evidence type="ECO:0000256" key="7">
    <source>
        <dbReference type="RuleBase" id="RU003880"/>
    </source>
</evidence>
<evidence type="ECO:0000256" key="2">
    <source>
        <dbReference type="ARBA" id="ARBA00022630"/>
    </source>
</evidence>
<evidence type="ECO:0000256" key="5">
    <source>
        <dbReference type="ARBA" id="ARBA00023157"/>
    </source>
</evidence>
<dbReference type="HOGENOM" id="CLU_031864_5_1_6"/>
<dbReference type="STRING" id="261317.BCTU_204"/>
<dbReference type="OrthoDB" id="9806179at2"/>
<evidence type="ECO:0000256" key="6">
    <source>
        <dbReference type="ARBA" id="ARBA00023284"/>
    </source>
</evidence>
<sequence>MSNLSKISTDLIIIGAGPAGYTAAIYAARANLNVILISGPKPGGQLLNTNAIENWPGQHQNISGIHLMNQMLIHVQKFPIKIIDDTIINVNFTNNPFMMCGEKNKYYSSAIIIATGASPRYLNIPSEKLYKDRGGISTCAICDGFFYKNKFIAVIGGGNTALEEALFLSNIAEKVYIVHRKKIFTADKILITRVMEKVKINKIILYMSYTVGEILGNHTGVTGIKICSDNNEILINLSGIFIAIGHIPNSNIFLNQLKTKNNYIEINIHKNDHKYQTQTSIPGIFAAGDVTDHVYRQAITASSGGCMAAMDAEKYIRDLI</sequence>
<reference evidence="10 11" key="1">
    <citation type="journal article" date="2011" name="Appl. Environ. Microbiol.">
        <title>The genome of Buchnera aphidicola from the aphid Cinara tujafilina provides new clues about the evolutionary history of metabolic losses in bacterial endosymbionts.</title>
        <authorList>
            <person name="Lamelas A."/>
            <person name="Gosalbes M.J."/>
            <person name="Moya A."/>
            <person name="Latorre A."/>
        </authorList>
    </citation>
    <scope>NUCLEOTIDE SEQUENCE [LARGE SCALE GENOMIC DNA]</scope>
    <source>
        <strain evidence="11">Cinara tujafilina</strain>
    </source>
</reference>
<evidence type="ECO:0000256" key="1">
    <source>
        <dbReference type="ARBA" id="ARBA00009333"/>
    </source>
</evidence>
<evidence type="ECO:0000313" key="11">
    <source>
        <dbReference type="Proteomes" id="UP000006811"/>
    </source>
</evidence>
<keyword evidence="11" id="KW-1185">Reference proteome</keyword>
<dbReference type="KEGG" id="baj:BCTU_204"/>
<dbReference type="eggNOG" id="COG0492">
    <property type="taxonomic scope" value="Bacteria"/>
</dbReference>
<evidence type="ECO:0000313" key="10">
    <source>
        <dbReference type="EMBL" id="AEH39789.1"/>
    </source>
</evidence>
<keyword evidence="8" id="KW-0521">NADP</keyword>
<dbReference type="InterPro" id="IPR005982">
    <property type="entry name" value="Thioredox_Rdtase"/>
</dbReference>
<dbReference type="PRINTS" id="PR00469">
    <property type="entry name" value="PNDRDTASEII"/>
</dbReference>
<gene>
    <name evidence="10" type="primary">trxB</name>
    <name evidence="10" type="ORF">BCTU_204</name>
</gene>
<dbReference type="GO" id="GO:0005737">
    <property type="term" value="C:cytoplasm"/>
    <property type="evidence" value="ECO:0007669"/>
    <property type="project" value="InterPro"/>
</dbReference>
<dbReference type="SUPFAM" id="SSF51905">
    <property type="entry name" value="FAD/NAD(P)-binding domain"/>
    <property type="match status" value="1"/>
</dbReference>
<comment type="cofactor">
    <cofactor evidence="8">
        <name>FAD</name>
        <dbReference type="ChEBI" id="CHEBI:57692"/>
    </cofactor>
    <text evidence="8">Binds 1 FAD per subunit.</text>
</comment>
<organism evidence="10 11">
    <name type="scientific">Buchnera aphidicola</name>
    <name type="common">Cinara tujafilina</name>
    <dbReference type="NCBI Taxonomy" id="261317"/>
    <lineage>
        <taxon>Bacteria</taxon>
        <taxon>Pseudomonadati</taxon>
        <taxon>Pseudomonadota</taxon>
        <taxon>Gammaproteobacteria</taxon>
        <taxon>Enterobacterales</taxon>
        <taxon>Erwiniaceae</taxon>
        <taxon>Buchnera</taxon>
    </lineage>
</organism>
<evidence type="ECO:0000256" key="4">
    <source>
        <dbReference type="ARBA" id="ARBA00023002"/>
    </source>
</evidence>
<evidence type="ECO:0000259" key="9">
    <source>
        <dbReference type="Pfam" id="PF07992"/>
    </source>
</evidence>
<dbReference type="InterPro" id="IPR023753">
    <property type="entry name" value="FAD/NAD-binding_dom"/>
</dbReference>
<dbReference type="AlphaFoldDB" id="F7WZC7"/>
<dbReference type="PANTHER" id="PTHR48105">
    <property type="entry name" value="THIOREDOXIN REDUCTASE 1-RELATED-RELATED"/>
    <property type="match status" value="1"/>
</dbReference>
<dbReference type="InterPro" id="IPR050097">
    <property type="entry name" value="Ferredoxin-NADP_redctase_2"/>
</dbReference>
<evidence type="ECO:0000256" key="3">
    <source>
        <dbReference type="ARBA" id="ARBA00022827"/>
    </source>
</evidence>
<dbReference type="EC" id="1.8.1.9" evidence="7"/>
<dbReference type="Gene3D" id="3.50.50.60">
    <property type="entry name" value="FAD/NAD(P)-binding domain"/>
    <property type="match status" value="2"/>
</dbReference>
<evidence type="ECO:0000256" key="8">
    <source>
        <dbReference type="RuleBase" id="RU003881"/>
    </source>
</evidence>
<dbReference type="PRINTS" id="PR00368">
    <property type="entry name" value="FADPNR"/>
</dbReference>